<organism evidence="1 2">
    <name type="scientific">Polyplax serrata</name>
    <name type="common">Common mouse louse</name>
    <dbReference type="NCBI Taxonomy" id="468196"/>
    <lineage>
        <taxon>Eukaryota</taxon>
        <taxon>Metazoa</taxon>
        <taxon>Ecdysozoa</taxon>
        <taxon>Arthropoda</taxon>
        <taxon>Hexapoda</taxon>
        <taxon>Insecta</taxon>
        <taxon>Pterygota</taxon>
        <taxon>Neoptera</taxon>
        <taxon>Paraneoptera</taxon>
        <taxon>Psocodea</taxon>
        <taxon>Troctomorpha</taxon>
        <taxon>Phthiraptera</taxon>
        <taxon>Anoplura</taxon>
        <taxon>Polyplacidae</taxon>
        <taxon>Polyplax</taxon>
    </lineage>
</organism>
<reference evidence="1 2" key="1">
    <citation type="submission" date="2023-09" db="EMBL/GenBank/DDBJ databases">
        <title>Genomes of two closely related lineages of the louse Polyplax serrata with different host specificities.</title>
        <authorList>
            <person name="Martinu J."/>
            <person name="Tarabai H."/>
            <person name="Stefka J."/>
            <person name="Hypsa V."/>
        </authorList>
    </citation>
    <scope>NUCLEOTIDE SEQUENCE [LARGE SCALE GENOMIC DNA]</scope>
    <source>
        <strain evidence="1">98ZLc_SE</strain>
    </source>
</reference>
<accession>A0ABR1AWV3</accession>
<dbReference type="EMBL" id="JAWJWF010000007">
    <property type="protein sequence ID" value="KAK6630690.1"/>
    <property type="molecule type" value="Genomic_DNA"/>
</dbReference>
<protein>
    <recommendedName>
        <fullName evidence="3">Methuselah N-terminal domain-containing protein</fullName>
    </recommendedName>
</protein>
<gene>
    <name evidence="1" type="ORF">RUM44_002859</name>
</gene>
<proteinExistence type="predicted"/>
<keyword evidence="2" id="KW-1185">Reference proteome</keyword>
<evidence type="ECO:0000313" key="1">
    <source>
        <dbReference type="EMBL" id="KAK6630690.1"/>
    </source>
</evidence>
<name>A0ABR1AWV3_POLSC</name>
<sequence length="233" mass="26504">MVIANSQCSITVNKCCDKGMIFERGLKCVTIPDGYQTDKFNWFPMDSIVDVTTLKVHKSRRNDYVRMLEKVSVKYGKRPECDNSNLDLINFSAEKPLFNFLLHKSHMEVYIGTNKSVHHPNGIHLFPVAADDKNEVSSHSDRQFKLGDLRRFALNEVCVDAILNSNRHRLLICPCNSTTCIRKCCGDEKYYNVTSQTCEDITSLVGNPVQKWRPQRIGVSSWPLTIGKKQSAS</sequence>
<comment type="caution">
    <text evidence="1">The sequence shown here is derived from an EMBL/GenBank/DDBJ whole genome shotgun (WGS) entry which is preliminary data.</text>
</comment>
<evidence type="ECO:0000313" key="2">
    <source>
        <dbReference type="Proteomes" id="UP001359485"/>
    </source>
</evidence>
<evidence type="ECO:0008006" key="3">
    <source>
        <dbReference type="Google" id="ProtNLM"/>
    </source>
</evidence>
<dbReference type="Proteomes" id="UP001359485">
    <property type="component" value="Unassembled WGS sequence"/>
</dbReference>